<organism evidence="3 4">
    <name type="scientific">Amborella trichopoda</name>
    <dbReference type="NCBI Taxonomy" id="13333"/>
    <lineage>
        <taxon>Eukaryota</taxon>
        <taxon>Viridiplantae</taxon>
        <taxon>Streptophyta</taxon>
        <taxon>Embryophyta</taxon>
        <taxon>Tracheophyta</taxon>
        <taxon>Spermatophyta</taxon>
        <taxon>Magnoliopsida</taxon>
        <taxon>Amborellales</taxon>
        <taxon>Amborellaceae</taxon>
        <taxon>Amborella</taxon>
    </lineage>
</organism>
<evidence type="ECO:0000313" key="4">
    <source>
        <dbReference type="Proteomes" id="UP000017836"/>
    </source>
</evidence>
<proteinExistence type="predicted"/>
<evidence type="ECO:0000259" key="2">
    <source>
        <dbReference type="Pfam" id="PF25276"/>
    </source>
</evidence>
<reference evidence="4" key="1">
    <citation type="journal article" date="2013" name="Science">
        <title>The Amborella genome and the evolution of flowering plants.</title>
        <authorList>
            <consortium name="Amborella Genome Project"/>
        </authorList>
    </citation>
    <scope>NUCLEOTIDE SEQUENCE [LARGE SCALE GENOMIC DNA]</scope>
</reference>
<name>U5CRW0_AMBTC</name>
<dbReference type="Proteomes" id="UP000017836">
    <property type="component" value="Unassembled WGS sequence"/>
</dbReference>
<accession>U5CRW0</accession>
<dbReference type="eggNOG" id="ENOG502QU2A">
    <property type="taxonomic scope" value="Eukaryota"/>
</dbReference>
<dbReference type="Pfam" id="PF08241">
    <property type="entry name" value="Methyltransf_11"/>
    <property type="match status" value="1"/>
</dbReference>
<dbReference type="Gramene" id="ERN15966">
    <property type="protein sequence ID" value="ERN15966"/>
    <property type="gene ID" value="AMTR_s00175p00048000"/>
</dbReference>
<dbReference type="PANTHER" id="PTHR47291">
    <property type="entry name" value="PEPTIDE UPSTREAM PROTEIN"/>
    <property type="match status" value="1"/>
</dbReference>
<dbReference type="HOGENOM" id="CLU_024423_0_0_1"/>
<dbReference type="InterPro" id="IPR029063">
    <property type="entry name" value="SAM-dependent_MTases_sf"/>
</dbReference>
<sequence>MGLPFWFESRHRTMLRNRFWLGFPKSQGLLVGGNHTSSRKWLALMENVAFAMARRALLRALPLLMVTAMVPILRYLHEVEPIDLFVYFKDCGRETRYFHEKPKWVFPRLPVVPVLQLNRLSSSVKENPCEENTYVLYQAFQELINEKLLSHRARSLCVGEKSTPAISALHKLGFSNAIGIDKYPLFSIVRRGGIYKLPFKKNSFDFVFSGALDKTLVPALLVLEMERVLRPGSNGAILVSVTTATPTSLIKTATPVSSFLRNSDIINIRPIDSFLLVIFTKKVFNGLSSFGFRLPNECHSVENNKPFMKLLEPLVENKMVVKTRENISYLANLMDVTDRARFLFINLDSGDFNSSLAQWNQSLYPLVAGKFETYTVDHCGSVVSSLAESPTIHHDLSEKESSSKLVPPDAFASSAKNVAQGNAFVHWFEKNIVPRDFVVLKINVRVMGMEFLHKLFECGLICLVDEIFLHCSNGTNEQIAAAGDCCSNGANEQIAGAGDCIQLYKDLRNNGVFVHQW</sequence>
<feature type="domain" description="DUF7870" evidence="2">
    <location>
        <begin position="310"/>
        <end position="517"/>
    </location>
</feature>
<dbReference type="EMBL" id="KI392493">
    <property type="protein sequence ID" value="ERN15966.1"/>
    <property type="molecule type" value="Genomic_DNA"/>
</dbReference>
<dbReference type="Pfam" id="PF25276">
    <property type="entry name" value="DUF7870"/>
    <property type="match status" value="1"/>
</dbReference>
<dbReference type="GO" id="GO:0008757">
    <property type="term" value="F:S-adenosylmethionine-dependent methyltransferase activity"/>
    <property type="evidence" value="ECO:0007669"/>
    <property type="project" value="InterPro"/>
</dbReference>
<evidence type="ECO:0000259" key="1">
    <source>
        <dbReference type="Pfam" id="PF08241"/>
    </source>
</evidence>
<keyword evidence="4" id="KW-1185">Reference proteome</keyword>
<dbReference type="SUPFAM" id="SSF53335">
    <property type="entry name" value="S-adenosyl-L-methionine-dependent methyltransferases"/>
    <property type="match status" value="1"/>
</dbReference>
<gene>
    <name evidence="3" type="ORF">AMTR_s00175p00048000</name>
</gene>
<dbReference type="PANTHER" id="PTHR47291:SF1">
    <property type="entry name" value="PEPTIDE UPSTREAM PROTEIN"/>
    <property type="match status" value="1"/>
</dbReference>
<evidence type="ECO:0000313" key="3">
    <source>
        <dbReference type="EMBL" id="ERN15966.1"/>
    </source>
</evidence>
<protein>
    <submittedName>
        <fullName evidence="3">Uncharacterized protein</fullName>
    </submittedName>
</protein>
<dbReference type="InterPro" id="IPR013216">
    <property type="entry name" value="Methyltransf_11"/>
</dbReference>
<feature type="domain" description="Methyltransferase type 11" evidence="1">
    <location>
        <begin position="189"/>
        <end position="233"/>
    </location>
</feature>
<dbReference type="AlphaFoldDB" id="U5CRW0"/>
<dbReference type="Gene3D" id="3.40.50.150">
    <property type="entry name" value="Vaccinia Virus protein VP39"/>
    <property type="match status" value="1"/>
</dbReference>
<dbReference type="OMA" id="HYDDASF"/>
<dbReference type="InterPro" id="IPR057192">
    <property type="entry name" value="DUF7870"/>
</dbReference>